<evidence type="ECO:0000313" key="2">
    <source>
        <dbReference type="EMBL" id="MFC4136821.1"/>
    </source>
</evidence>
<evidence type="ECO:0000313" key="3">
    <source>
        <dbReference type="Proteomes" id="UP001595816"/>
    </source>
</evidence>
<keyword evidence="3" id="KW-1185">Reference proteome</keyword>
<reference evidence="3" key="1">
    <citation type="journal article" date="2019" name="Int. J. Syst. Evol. Microbiol.">
        <title>The Global Catalogue of Microorganisms (GCM) 10K type strain sequencing project: providing services to taxonomists for standard genome sequencing and annotation.</title>
        <authorList>
            <consortium name="The Broad Institute Genomics Platform"/>
            <consortium name="The Broad Institute Genome Sequencing Center for Infectious Disease"/>
            <person name="Wu L."/>
            <person name="Ma J."/>
        </authorList>
    </citation>
    <scope>NUCLEOTIDE SEQUENCE [LARGE SCALE GENOMIC DNA]</scope>
    <source>
        <strain evidence="3">CGMCC 4.7289</strain>
    </source>
</reference>
<accession>A0ABV8M2M5</accession>
<sequence length="245" mass="26181">MRIRTTVTVLVLAVIAATAAILLTRPVAAPTPVSAPETSPAPLAAVRHPTEPHRPAPIPAHGSGTFTVDPSAGPLLGTAGRLRRFHIAVETTVADGLPDFTRIVDETLGDRRSWIGDNQHRFQRVPANAAADFTIYLATRDTAYRLCRAGGVNIRVSGVPYTSCRRTGAVVINYDRWRLAVPDYTAAGTPLATYRAYVINHEVGHELGHGHVPCPGSGRAAPVMQTQTLGLRGCVANPWPDKDGH</sequence>
<dbReference type="RefSeq" id="WP_253756054.1">
    <property type="nucleotide sequence ID" value="NZ_JAMZDZ010000001.1"/>
</dbReference>
<proteinExistence type="predicted"/>
<name>A0ABV8M2M5_9ACTN</name>
<organism evidence="2 3">
    <name type="scientific">Hamadaea flava</name>
    <dbReference type="NCBI Taxonomy" id="1742688"/>
    <lineage>
        <taxon>Bacteria</taxon>
        <taxon>Bacillati</taxon>
        <taxon>Actinomycetota</taxon>
        <taxon>Actinomycetes</taxon>
        <taxon>Micromonosporales</taxon>
        <taxon>Micromonosporaceae</taxon>
        <taxon>Hamadaea</taxon>
    </lineage>
</organism>
<comment type="caution">
    <text evidence="2">The sequence shown here is derived from an EMBL/GenBank/DDBJ whole genome shotgun (WGS) entry which is preliminary data.</text>
</comment>
<dbReference type="Proteomes" id="UP001595816">
    <property type="component" value="Unassembled WGS sequence"/>
</dbReference>
<dbReference type="SUPFAM" id="SSF55486">
    <property type="entry name" value="Metalloproteases ('zincins'), catalytic domain"/>
    <property type="match status" value="1"/>
</dbReference>
<protein>
    <submittedName>
        <fullName evidence="2">DUF3152 domain-containing protein</fullName>
    </submittedName>
</protein>
<dbReference type="Pfam" id="PF11350">
    <property type="entry name" value="DUF3152"/>
    <property type="match status" value="1"/>
</dbReference>
<evidence type="ECO:0000259" key="1">
    <source>
        <dbReference type="Pfam" id="PF11350"/>
    </source>
</evidence>
<dbReference type="InterPro" id="IPR022603">
    <property type="entry name" value="DUF3152"/>
</dbReference>
<dbReference type="EMBL" id="JBHSAY010000034">
    <property type="protein sequence ID" value="MFC4136821.1"/>
    <property type="molecule type" value="Genomic_DNA"/>
</dbReference>
<feature type="domain" description="DUF3152" evidence="1">
    <location>
        <begin position="57"/>
        <end position="231"/>
    </location>
</feature>
<gene>
    <name evidence="2" type="ORF">ACFOZ4_39975</name>
</gene>